<name>A0A9D4Y5Q9_PEA</name>
<evidence type="ECO:0000313" key="3">
    <source>
        <dbReference type="Proteomes" id="UP001058974"/>
    </source>
</evidence>
<evidence type="ECO:0000256" key="1">
    <source>
        <dbReference type="SAM" id="MobiDB-lite"/>
    </source>
</evidence>
<comment type="caution">
    <text evidence="2">The sequence shown here is derived from an EMBL/GenBank/DDBJ whole genome shotgun (WGS) entry which is preliminary data.</text>
</comment>
<sequence length="236" mass="25867">MTDELDSDAKDDSSDDMQNVVRLNEEYGITNDFKFKVGIKFSSFKQFKSVILEHNILNGRDVRFEKNDALRYNANYAHTISFFQGRPKGSVNSSKPNKKENGKKKQLAGPSQNNVGPSQRNVYPSKKTTDTSQNNPGPSQASVQAQATPTTQTACPNLLLNGVINEKDVVLDIQPLNIDISPSKSKPVVNHNPSKSSSARIFIGKTPKVTNSKTFKPPGIVKATLSDLASLIMSNL</sequence>
<proteinExistence type="predicted"/>
<accession>A0A9D4Y5Q9</accession>
<dbReference type="Proteomes" id="UP001058974">
    <property type="component" value="Chromosome 3"/>
</dbReference>
<keyword evidence="3" id="KW-1185">Reference proteome</keyword>
<reference evidence="2 3" key="1">
    <citation type="journal article" date="2022" name="Nat. Genet.">
        <title>Improved pea reference genome and pan-genome highlight genomic features and evolutionary characteristics.</title>
        <authorList>
            <person name="Yang T."/>
            <person name="Liu R."/>
            <person name="Luo Y."/>
            <person name="Hu S."/>
            <person name="Wang D."/>
            <person name="Wang C."/>
            <person name="Pandey M.K."/>
            <person name="Ge S."/>
            <person name="Xu Q."/>
            <person name="Li N."/>
            <person name="Li G."/>
            <person name="Huang Y."/>
            <person name="Saxena R.K."/>
            <person name="Ji Y."/>
            <person name="Li M."/>
            <person name="Yan X."/>
            <person name="He Y."/>
            <person name="Liu Y."/>
            <person name="Wang X."/>
            <person name="Xiang C."/>
            <person name="Varshney R.K."/>
            <person name="Ding H."/>
            <person name="Gao S."/>
            <person name="Zong X."/>
        </authorList>
    </citation>
    <scope>NUCLEOTIDE SEQUENCE [LARGE SCALE GENOMIC DNA]</scope>
    <source>
        <strain evidence="2 3">cv. Zhongwan 6</strain>
    </source>
</reference>
<protein>
    <submittedName>
        <fullName evidence="2">Uncharacterized protein</fullName>
    </submittedName>
</protein>
<dbReference type="EMBL" id="JAMSHJ010000003">
    <property type="protein sequence ID" value="KAI5431070.1"/>
    <property type="molecule type" value="Genomic_DNA"/>
</dbReference>
<gene>
    <name evidence="2" type="ORF">KIW84_035289</name>
</gene>
<feature type="compositionally biased region" description="Polar residues" evidence="1">
    <location>
        <begin position="109"/>
        <end position="122"/>
    </location>
</feature>
<feature type="compositionally biased region" description="Low complexity" evidence="1">
    <location>
        <begin position="138"/>
        <end position="149"/>
    </location>
</feature>
<dbReference type="Gramene" id="Psat03G0528900-T1">
    <property type="protein sequence ID" value="KAI5431070.1"/>
    <property type="gene ID" value="KIW84_035289"/>
</dbReference>
<evidence type="ECO:0000313" key="2">
    <source>
        <dbReference type="EMBL" id="KAI5431070.1"/>
    </source>
</evidence>
<dbReference type="AlphaFoldDB" id="A0A9D4Y5Q9"/>
<feature type="region of interest" description="Disordered" evidence="1">
    <location>
        <begin position="85"/>
        <end position="149"/>
    </location>
</feature>
<organism evidence="2 3">
    <name type="scientific">Pisum sativum</name>
    <name type="common">Garden pea</name>
    <name type="synonym">Lathyrus oleraceus</name>
    <dbReference type="NCBI Taxonomy" id="3888"/>
    <lineage>
        <taxon>Eukaryota</taxon>
        <taxon>Viridiplantae</taxon>
        <taxon>Streptophyta</taxon>
        <taxon>Embryophyta</taxon>
        <taxon>Tracheophyta</taxon>
        <taxon>Spermatophyta</taxon>
        <taxon>Magnoliopsida</taxon>
        <taxon>eudicotyledons</taxon>
        <taxon>Gunneridae</taxon>
        <taxon>Pentapetalae</taxon>
        <taxon>rosids</taxon>
        <taxon>fabids</taxon>
        <taxon>Fabales</taxon>
        <taxon>Fabaceae</taxon>
        <taxon>Papilionoideae</taxon>
        <taxon>50 kb inversion clade</taxon>
        <taxon>NPAAA clade</taxon>
        <taxon>Hologalegina</taxon>
        <taxon>IRL clade</taxon>
        <taxon>Fabeae</taxon>
        <taxon>Lathyrus</taxon>
    </lineage>
</organism>